<keyword evidence="2" id="KW-1185">Reference proteome</keyword>
<proteinExistence type="predicted"/>
<dbReference type="InterPro" id="IPR029063">
    <property type="entry name" value="SAM-dependent_MTases_sf"/>
</dbReference>
<sequence>MTKVLKKLDNAGSLWMVFERFCQIDLHPERVFNLEMGYLFEELVRHFSGISNEPAGEHFTLREVVRLMVDLLLANDEEMSSTKKGSTWYFGMKAHVGVDAERGVTHSLETSTARVHEI</sequence>
<evidence type="ECO:0000313" key="1">
    <source>
        <dbReference type="EMBL" id="TCP19539.1"/>
    </source>
</evidence>
<dbReference type="Proteomes" id="UP000295733">
    <property type="component" value="Unassembled WGS sequence"/>
</dbReference>
<dbReference type="EMBL" id="SLXL01000029">
    <property type="protein sequence ID" value="TCP19539.1"/>
    <property type="molecule type" value="Genomic_DNA"/>
</dbReference>
<name>A0A4R2NE29_RHOAD</name>
<organism evidence="1 2">
    <name type="scientific">Rhodovulum adriaticum</name>
    <name type="common">Rhodopseudomonas adriatica</name>
    <dbReference type="NCBI Taxonomy" id="35804"/>
    <lineage>
        <taxon>Bacteria</taxon>
        <taxon>Pseudomonadati</taxon>
        <taxon>Pseudomonadota</taxon>
        <taxon>Alphaproteobacteria</taxon>
        <taxon>Rhodobacterales</taxon>
        <taxon>Paracoccaceae</taxon>
        <taxon>Rhodovulum</taxon>
    </lineage>
</organism>
<accession>A0A4R2NE29</accession>
<dbReference type="SUPFAM" id="SSF53335">
    <property type="entry name" value="S-adenosyl-L-methionine-dependent methyltransferases"/>
    <property type="match status" value="1"/>
</dbReference>
<protein>
    <submittedName>
        <fullName evidence="1">Uncharacterized protein</fullName>
    </submittedName>
</protein>
<dbReference type="Gene3D" id="3.40.50.150">
    <property type="entry name" value="Vaccinia Virus protein VP39"/>
    <property type="match status" value="1"/>
</dbReference>
<comment type="caution">
    <text evidence="1">The sequence shown here is derived from an EMBL/GenBank/DDBJ whole genome shotgun (WGS) entry which is preliminary data.</text>
</comment>
<reference evidence="1 2" key="1">
    <citation type="submission" date="2019-03" db="EMBL/GenBank/DDBJ databases">
        <title>Genomic Encyclopedia of Type Strains, Phase IV (KMG-IV): sequencing the most valuable type-strain genomes for metagenomic binning, comparative biology and taxonomic classification.</title>
        <authorList>
            <person name="Goeker M."/>
        </authorList>
    </citation>
    <scope>NUCLEOTIDE SEQUENCE [LARGE SCALE GENOMIC DNA]</scope>
    <source>
        <strain evidence="1 2">DSM 2781</strain>
    </source>
</reference>
<evidence type="ECO:0000313" key="2">
    <source>
        <dbReference type="Proteomes" id="UP000295733"/>
    </source>
</evidence>
<gene>
    <name evidence="1" type="ORF">EV656_1294</name>
</gene>
<dbReference type="AlphaFoldDB" id="A0A4R2NE29"/>